<evidence type="ECO:0000259" key="2">
    <source>
        <dbReference type="Pfam" id="PF13358"/>
    </source>
</evidence>
<dbReference type="GO" id="GO:0003676">
    <property type="term" value="F:nucleic acid binding"/>
    <property type="evidence" value="ECO:0007669"/>
    <property type="project" value="InterPro"/>
</dbReference>
<reference evidence="3" key="1">
    <citation type="submission" date="2019-03" db="EMBL/GenBank/DDBJ databases">
        <title>Long read genome sequence of the mycoparasitic Pythium oligandrum ATCC 38472 isolated from sugarbeet rhizosphere.</title>
        <authorList>
            <person name="Gaulin E."/>
        </authorList>
    </citation>
    <scope>NUCLEOTIDE SEQUENCE</scope>
    <source>
        <strain evidence="3">ATCC 38472_TT</strain>
    </source>
</reference>
<dbReference type="InterPro" id="IPR038717">
    <property type="entry name" value="Tc1-like_DDE_dom"/>
</dbReference>
<dbReference type="InterPro" id="IPR036397">
    <property type="entry name" value="RNaseH_sf"/>
</dbReference>
<protein>
    <recommendedName>
        <fullName evidence="2">Tc1-like transposase DDE domain-containing protein</fullName>
    </recommendedName>
</protein>
<dbReference type="AlphaFoldDB" id="A0A8K1CQ60"/>
<feature type="region of interest" description="Disordered" evidence="1">
    <location>
        <begin position="1"/>
        <end position="20"/>
    </location>
</feature>
<comment type="caution">
    <text evidence="3">The sequence shown here is derived from an EMBL/GenBank/DDBJ whole genome shotgun (WGS) entry which is preliminary data.</text>
</comment>
<keyword evidence="4" id="KW-1185">Reference proteome</keyword>
<name>A0A8K1CQ60_PYTOL</name>
<dbReference type="OrthoDB" id="125005at2759"/>
<evidence type="ECO:0000313" key="3">
    <source>
        <dbReference type="EMBL" id="TMW66627.1"/>
    </source>
</evidence>
<sequence length="377" mass="43589">MQMRKKLESGEPFYDEEERDRAMEVPPSFAGDVRDAIFDMYAAKQHVTLDTLLKTLQDKRVTRTSGWKWSRSTLYRFLTDTMHYTYGKRRTYYQNLKENVSIAAQRVAYIKKVQEYRAEGRPIFYQDETWVNKNMTPANVWLDDEGQGGRAVPQGKGERSIVCHIGGRDGFVDGAKLISRGSKALKDSDYHTEMNSSVFLDWMRRKVLPAVPSRSVIVIDRATYHTTLTEQTKPAKSTFRKAQLAEWLVAHGVVHNGMRTVDEYMTMTKPELGQLCKENKPKPEYEVAVTAREFDCDVLFLPVGHPELNPIEMVWSYVKSYVAKHNTDFSLSEVERLSHAALDSFDSEAWQRYVDHCVKVERRYLELADDVPLDMDD</sequence>
<proteinExistence type="predicted"/>
<dbReference type="Gene3D" id="3.30.420.10">
    <property type="entry name" value="Ribonuclease H-like superfamily/Ribonuclease H"/>
    <property type="match status" value="1"/>
</dbReference>
<dbReference type="PANTHER" id="PTHR33939:SF1">
    <property type="entry name" value="DUF4371 DOMAIN-CONTAINING PROTEIN"/>
    <property type="match status" value="1"/>
</dbReference>
<dbReference type="Proteomes" id="UP000794436">
    <property type="component" value="Unassembled WGS sequence"/>
</dbReference>
<accession>A0A8K1CQ60</accession>
<feature type="domain" description="Tc1-like transposase DDE" evidence="2">
    <location>
        <begin position="190"/>
        <end position="325"/>
    </location>
</feature>
<dbReference type="EMBL" id="SPLM01000008">
    <property type="protein sequence ID" value="TMW66627.1"/>
    <property type="molecule type" value="Genomic_DNA"/>
</dbReference>
<evidence type="ECO:0000313" key="4">
    <source>
        <dbReference type="Proteomes" id="UP000794436"/>
    </source>
</evidence>
<evidence type="ECO:0000256" key="1">
    <source>
        <dbReference type="SAM" id="MobiDB-lite"/>
    </source>
</evidence>
<dbReference type="PANTHER" id="PTHR33939">
    <property type="entry name" value="PROTEIN CBG22215"/>
    <property type="match status" value="1"/>
</dbReference>
<organism evidence="3 4">
    <name type="scientific">Pythium oligandrum</name>
    <name type="common">Mycoparasitic fungus</name>
    <dbReference type="NCBI Taxonomy" id="41045"/>
    <lineage>
        <taxon>Eukaryota</taxon>
        <taxon>Sar</taxon>
        <taxon>Stramenopiles</taxon>
        <taxon>Oomycota</taxon>
        <taxon>Peronosporomycetes</taxon>
        <taxon>Pythiales</taxon>
        <taxon>Pythiaceae</taxon>
        <taxon>Pythium</taxon>
    </lineage>
</organism>
<dbReference type="Pfam" id="PF13358">
    <property type="entry name" value="DDE_3"/>
    <property type="match status" value="1"/>
</dbReference>
<gene>
    <name evidence="3" type="ORF">Poli38472_014603</name>
</gene>